<accession>A0A6M3MGJ2</accession>
<gene>
    <name evidence="1" type="ORF">MM171A00291_0054</name>
    <name evidence="2" type="ORF">MM171B00223_0002</name>
</gene>
<dbReference type="EMBL" id="MT143887">
    <property type="protein sequence ID" value="QJB04625.1"/>
    <property type="molecule type" value="Genomic_DNA"/>
</dbReference>
<evidence type="ECO:0000313" key="1">
    <source>
        <dbReference type="EMBL" id="QJB00746.1"/>
    </source>
</evidence>
<reference evidence="2" key="1">
    <citation type="submission" date="2020-03" db="EMBL/GenBank/DDBJ databases">
        <title>The deep terrestrial virosphere.</title>
        <authorList>
            <person name="Holmfeldt K."/>
            <person name="Nilsson E."/>
            <person name="Simone D."/>
            <person name="Lopez-Fernandez M."/>
            <person name="Wu X."/>
            <person name="de Brujin I."/>
            <person name="Lundin D."/>
            <person name="Andersson A."/>
            <person name="Bertilsson S."/>
            <person name="Dopson M."/>
        </authorList>
    </citation>
    <scope>NUCLEOTIDE SEQUENCE</scope>
    <source>
        <strain evidence="1">MM171A00291</strain>
        <strain evidence="2">MM171B00223</strain>
    </source>
</reference>
<evidence type="ECO:0000313" key="2">
    <source>
        <dbReference type="EMBL" id="QJB04625.1"/>
    </source>
</evidence>
<protein>
    <submittedName>
        <fullName evidence="2">Uncharacterized protein</fullName>
    </submittedName>
</protein>
<name>A0A6M3MGJ2_9ZZZZ</name>
<proteinExistence type="predicted"/>
<organism evidence="2">
    <name type="scientific">viral metagenome</name>
    <dbReference type="NCBI Taxonomy" id="1070528"/>
    <lineage>
        <taxon>unclassified sequences</taxon>
        <taxon>metagenomes</taxon>
        <taxon>organismal metagenomes</taxon>
    </lineage>
</organism>
<sequence>MSPILTIAKNITYSDYGSDILAGTIPPNSIINAISVQVPTAFNAPGTDLLQIGISGDTDYFAANTELATATSGATVTRTAASRGVISATASTDVYLEITHSGTSASAGSAYVIIECIQL</sequence>
<dbReference type="EMBL" id="MT143699">
    <property type="protein sequence ID" value="QJB00746.1"/>
    <property type="molecule type" value="Genomic_DNA"/>
</dbReference>
<dbReference type="AlphaFoldDB" id="A0A6M3MGJ2"/>